<keyword evidence="6" id="KW-1185">Reference proteome</keyword>
<evidence type="ECO:0000259" key="4">
    <source>
        <dbReference type="PROSITE" id="PS51118"/>
    </source>
</evidence>
<evidence type="ECO:0000256" key="2">
    <source>
        <dbReference type="ARBA" id="ARBA00023125"/>
    </source>
</evidence>
<dbReference type="RefSeq" id="WP_329079593.1">
    <property type="nucleotide sequence ID" value="NZ_CP109495.1"/>
</dbReference>
<dbReference type="Gene3D" id="1.10.10.10">
    <property type="entry name" value="Winged helix-like DNA-binding domain superfamily/Winged helix DNA-binding domain"/>
    <property type="match status" value="1"/>
</dbReference>
<reference evidence="5" key="1">
    <citation type="submission" date="2022-10" db="EMBL/GenBank/DDBJ databases">
        <title>The complete genomes of actinobacterial strains from the NBC collection.</title>
        <authorList>
            <person name="Joergensen T.S."/>
            <person name="Alvarez Arevalo M."/>
            <person name="Sterndorff E.B."/>
            <person name="Faurdal D."/>
            <person name="Vuksanovic O."/>
            <person name="Mourched A.-S."/>
            <person name="Charusanti P."/>
            <person name="Shaw S."/>
            <person name="Blin K."/>
            <person name="Weber T."/>
        </authorList>
    </citation>
    <scope>NUCLEOTIDE SEQUENCE</scope>
    <source>
        <strain evidence="5">NBC_01432</strain>
    </source>
</reference>
<keyword evidence="2" id="KW-0238">DNA-binding</keyword>
<dbReference type="Pfam" id="PF01638">
    <property type="entry name" value="HxlR"/>
    <property type="match status" value="1"/>
</dbReference>
<dbReference type="InterPro" id="IPR036388">
    <property type="entry name" value="WH-like_DNA-bd_sf"/>
</dbReference>
<dbReference type="SUPFAM" id="SSF46785">
    <property type="entry name" value="Winged helix' DNA-binding domain"/>
    <property type="match status" value="1"/>
</dbReference>
<name>A0ABZ2ADW5_STRNV</name>
<dbReference type="EMBL" id="CP109495">
    <property type="protein sequence ID" value="WUX55613.1"/>
    <property type="molecule type" value="Genomic_DNA"/>
</dbReference>
<dbReference type="PANTHER" id="PTHR33204:SF39">
    <property type="entry name" value="TRANSCRIPTIONAL REGULATORY PROTEIN"/>
    <property type="match status" value="1"/>
</dbReference>
<evidence type="ECO:0000256" key="3">
    <source>
        <dbReference type="ARBA" id="ARBA00023163"/>
    </source>
</evidence>
<keyword evidence="3" id="KW-0804">Transcription</keyword>
<sequence>MTTRSAAQRQAEARDSHLIRVAECPTHRLLERIGEKWTALVLKELADRPRRYGDLARTIADASPKMLTQTLRRLERDGLLSRTVTPAVPVRVEYALTPLGQSLMPVLRALSGWAERNIGHVEAARETYDAAQRSSS</sequence>
<dbReference type="PROSITE" id="PS51118">
    <property type="entry name" value="HTH_HXLR"/>
    <property type="match status" value="1"/>
</dbReference>
<dbReference type="PANTHER" id="PTHR33204">
    <property type="entry name" value="TRANSCRIPTIONAL REGULATOR, MARR FAMILY"/>
    <property type="match status" value="1"/>
</dbReference>
<accession>A0ABZ2ADW5</accession>
<dbReference type="InterPro" id="IPR036390">
    <property type="entry name" value="WH_DNA-bd_sf"/>
</dbReference>
<dbReference type="InterPro" id="IPR002577">
    <property type="entry name" value="HTH_HxlR"/>
</dbReference>
<evidence type="ECO:0000313" key="5">
    <source>
        <dbReference type="EMBL" id="WUX55613.1"/>
    </source>
</evidence>
<dbReference type="Proteomes" id="UP001432209">
    <property type="component" value="Chromosome"/>
</dbReference>
<keyword evidence="1" id="KW-0805">Transcription regulation</keyword>
<protein>
    <submittedName>
        <fullName evidence="5">Helix-turn-helix transcriptional regulator</fullName>
    </submittedName>
</protein>
<proteinExistence type="predicted"/>
<evidence type="ECO:0000256" key="1">
    <source>
        <dbReference type="ARBA" id="ARBA00023015"/>
    </source>
</evidence>
<gene>
    <name evidence="5" type="ORF">OG442_31085</name>
</gene>
<feature type="domain" description="HTH hxlR-type" evidence="4">
    <location>
        <begin position="24"/>
        <end position="122"/>
    </location>
</feature>
<evidence type="ECO:0000313" key="6">
    <source>
        <dbReference type="Proteomes" id="UP001432209"/>
    </source>
</evidence>
<organism evidence="5 6">
    <name type="scientific">Streptomyces niveus</name>
    <name type="common">Streptomyces spheroides</name>
    <dbReference type="NCBI Taxonomy" id="193462"/>
    <lineage>
        <taxon>Bacteria</taxon>
        <taxon>Bacillati</taxon>
        <taxon>Actinomycetota</taxon>
        <taxon>Actinomycetes</taxon>
        <taxon>Kitasatosporales</taxon>
        <taxon>Streptomycetaceae</taxon>
        <taxon>Streptomyces</taxon>
    </lineage>
</organism>